<proteinExistence type="predicted"/>
<dbReference type="Proteomes" id="UP001144978">
    <property type="component" value="Unassembled WGS sequence"/>
</dbReference>
<keyword evidence="2" id="KW-1185">Reference proteome</keyword>
<name>A0ACC1Q6R2_9APHY</name>
<reference evidence="1" key="1">
    <citation type="submission" date="2022-08" db="EMBL/GenBank/DDBJ databases">
        <title>Genome Sequence of Pycnoporus sanguineus.</title>
        <authorList>
            <person name="Buettner E."/>
        </authorList>
    </citation>
    <scope>NUCLEOTIDE SEQUENCE</scope>
    <source>
        <strain evidence="1">CG-C14</strain>
    </source>
</reference>
<dbReference type="EMBL" id="JANSHE010000456">
    <property type="protein sequence ID" value="KAJ3010632.1"/>
    <property type="molecule type" value="Genomic_DNA"/>
</dbReference>
<comment type="caution">
    <text evidence="1">The sequence shown here is derived from an EMBL/GenBank/DDBJ whole genome shotgun (WGS) entry which is preliminary data.</text>
</comment>
<evidence type="ECO:0000313" key="2">
    <source>
        <dbReference type="Proteomes" id="UP001144978"/>
    </source>
</evidence>
<accession>A0ACC1Q6R2</accession>
<evidence type="ECO:0000313" key="1">
    <source>
        <dbReference type="EMBL" id="KAJ3010632.1"/>
    </source>
</evidence>
<gene>
    <name evidence="1" type="ORF">NUW54_g2424</name>
</gene>
<sequence>MHRFGAAESVPACGSVLSIGKEKEPFANFIFRYRPLEILRANGIAPLPPVQCAQTSSARTDSDPRVGGQSSKRGRKRGREDPSPAGDSGTADIKGEPDEEDEEDLAELQQQLVTIQRRIEAKAANRAKRKFKREVSPIRVPSSSSREPEVIDLT</sequence>
<organism evidence="1 2">
    <name type="scientific">Trametes sanguinea</name>
    <dbReference type="NCBI Taxonomy" id="158606"/>
    <lineage>
        <taxon>Eukaryota</taxon>
        <taxon>Fungi</taxon>
        <taxon>Dikarya</taxon>
        <taxon>Basidiomycota</taxon>
        <taxon>Agaricomycotina</taxon>
        <taxon>Agaricomycetes</taxon>
        <taxon>Polyporales</taxon>
        <taxon>Polyporaceae</taxon>
        <taxon>Trametes</taxon>
    </lineage>
</organism>
<protein>
    <submittedName>
        <fullName evidence="1">Uncharacterized protein</fullName>
    </submittedName>
</protein>